<organism evidence="3 4">
    <name type="scientific">Photobacterium kishitanii</name>
    <dbReference type="NCBI Taxonomy" id="318456"/>
    <lineage>
        <taxon>Bacteria</taxon>
        <taxon>Pseudomonadati</taxon>
        <taxon>Pseudomonadota</taxon>
        <taxon>Gammaproteobacteria</taxon>
        <taxon>Vibrionales</taxon>
        <taxon>Vibrionaceae</taxon>
        <taxon>Photobacterium</taxon>
    </lineage>
</organism>
<dbReference type="EMBL" id="PYNF01000035">
    <property type="protein sequence ID" value="PSU92070.1"/>
    <property type="molecule type" value="Genomic_DNA"/>
</dbReference>
<proteinExistence type="predicted"/>
<dbReference type="InterPro" id="IPR000086">
    <property type="entry name" value="NUDIX_hydrolase_dom"/>
</dbReference>
<dbReference type="eggNOG" id="COG0494">
    <property type="taxonomic scope" value="Bacteria"/>
</dbReference>
<dbReference type="InterPro" id="IPR015797">
    <property type="entry name" value="NUDIX_hydrolase-like_dom_sf"/>
</dbReference>
<dbReference type="PANTHER" id="PTHR43046">
    <property type="entry name" value="GDP-MANNOSE MANNOSYL HYDROLASE"/>
    <property type="match status" value="1"/>
</dbReference>
<accession>A0A0B7JJW5</accession>
<dbReference type="CDD" id="cd04690">
    <property type="entry name" value="NUDIX_Hydrolase"/>
    <property type="match status" value="1"/>
</dbReference>
<sequence>MIVTFFIFAETVTLATAKENSVNKPQHIDKLAWLHIDQRKLLGARSYGKTAYYIPGGKRETGETDAQALVREIKEELSVDLIPTSLCHAGSFQAQAHGKATGIMVNMTCYYAEYNGDLLPASEIEEIRWLNSNDTEISSTATLMILAQLKAQNLID</sequence>
<keyword evidence="2" id="KW-0378">Hydrolase</keyword>
<comment type="caution">
    <text evidence="3">The sequence shown here is derived from an EMBL/GenBank/DDBJ whole genome shotgun (WGS) entry which is preliminary data.</text>
</comment>
<dbReference type="PROSITE" id="PS51462">
    <property type="entry name" value="NUDIX"/>
    <property type="match status" value="1"/>
</dbReference>
<evidence type="ECO:0000313" key="4">
    <source>
        <dbReference type="Proteomes" id="UP000241426"/>
    </source>
</evidence>
<reference evidence="3 4" key="1">
    <citation type="submission" date="2018-01" db="EMBL/GenBank/DDBJ databases">
        <title>Whole genome sequencing of Histamine producing bacteria.</title>
        <authorList>
            <person name="Butler K."/>
        </authorList>
    </citation>
    <scope>NUCLEOTIDE SEQUENCE [LARGE SCALE GENOMIC DNA]</scope>
    <source>
        <strain evidence="3 4">FS-7.2</strain>
    </source>
</reference>
<evidence type="ECO:0000313" key="3">
    <source>
        <dbReference type="EMBL" id="PSU92070.1"/>
    </source>
</evidence>
<evidence type="ECO:0000256" key="2">
    <source>
        <dbReference type="ARBA" id="ARBA00022801"/>
    </source>
</evidence>
<dbReference type="Pfam" id="PF00293">
    <property type="entry name" value="NUDIX"/>
    <property type="match status" value="1"/>
</dbReference>
<accession>A0A2T3KBS5</accession>
<dbReference type="Proteomes" id="UP000241426">
    <property type="component" value="Unassembled WGS sequence"/>
</dbReference>
<comment type="cofactor">
    <cofactor evidence="1">
        <name>Mg(2+)</name>
        <dbReference type="ChEBI" id="CHEBI:18420"/>
    </cofactor>
</comment>
<dbReference type="AlphaFoldDB" id="A0A0B7JJW5"/>
<gene>
    <name evidence="3" type="ORF">C9J27_22695</name>
</gene>
<protein>
    <submittedName>
        <fullName evidence="3">NUDIX domain-containing protein</fullName>
    </submittedName>
</protein>
<dbReference type="Gene3D" id="3.90.79.10">
    <property type="entry name" value="Nucleoside Triphosphate Pyrophosphohydrolase"/>
    <property type="match status" value="1"/>
</dbReference>
<name>A0A0B7JJW5_9GAMM</name>
<dbReference type="SUPFAM" id="SSF55811">
    <property type="entry name" value="Nudix"/>
    <property type="match status" value="1"/>
</dbReference>
<dbReference type="PANTHER" id="PTHR43046:SF14">
    <property type="entry name" value="MUTT_NUDIX FAMILY PROTEIN"/>
    <property type="match status" value="1"/>
</dbReference>
<evidence type="ECO:0000256" key="1">
    <source>
        <dbReference type="ARBA" id="ARBA00001946"/>
    </source>
</evidence>
<dbReference type="GO" id="GO:0016787">
    <property type="term" value="F:hydrolase activity"/>
    <property type="evidence" value="ECO:0007669"/>
    <property type="project" value="UniProtKB-KW"/>
</dbReference>